<dbReference type="AlphaFoldDB" id="A0AAW9CPP6"/>
<sequence length="59" mass="6208">MDSSSARVTAANPCRRGARTRIAAYLGGLADASYGRSRSKPANAMTPLIAIIGTECRPR</sequence>
<gene>
    <name evidence="1" type="ORF">C7S16_6516</name>
</gene>
<name>A0AAW9CPP6_BURTH</name>
<proteinExistence type="predicted"/>
<reference evidence="1" key="1">
    <citation type="submission" date="2018-08" db="EMBL/GenBank/DDBJ databases">
        <title>Identification of Burkholderia cepacia strains that express a Burkholderia pseudomallei-like capsular polysaccharide.</title>
        <authorList>
            <person name="Burtnick M.N."/>
            <person name="Vongsouvath M."/>
            <person name="Newton P."/>
            <person name="Wuthiekanun V."/>
            <person name="Limmathurotsakul D."/>
            <person name="Brett P.J."/>
            <person name="Chantratita N."/>
            <person name="Dance D.A."/>
        </authorList>
    </citation>
    <scope>NUCLEOTIDE SEQUENCE</scope>
    <source>
        <strain evidence="1">SBXCC001</strain>
    </source>
</reference>
<dbReference type="EMBL" id="QXCT01000001">
    <property type="protein sequence ID" value="MDW9251796.1"/>
    <property type="molecule type" value="Genomic_DNA"/>
</dbReference>
<organism evidence="1 2">
    <name type="scientific">Burkholderia thailandensis</name>
    <dbReference type="NCBI Taxonomy" id="57975"/>
    <lineage>
        <taxon>Bacteria</taxon>
        <taxon>Pseudomonadati</taxon>
        <taxon>Pseudomonadota</taxon>
        <taxon>Betaproteobacteria</taxon>
        <taxon>Burkholderiales</taxon>
        <taxon>Burkholderiaceae</taxon>
        <taxon>Burkholderia</taxon>
        <taxon>pseudomallei group</taxon>
    </lineage>
</organism>
<accession>A0AAW9CPP6</accession>
<evidence type="ECO:0000313" key="1">
    <source>
        <dbReference type="EMBL" id="MDW9251796.1"/>
    </source>
</evidence>
<protein>
    <submittedName>
        <fullName evidence="1">Uncharacterized protein</fullName>
    </submittedName>
</protein>
<comment type="caution">
    <text evidence="1">The sequence shown here is derived from an EMBL/GenBank/DDBJ whole genome shotgun (WGS) entry which is preliminary data.</text>
</comment>
<evidence type="ECO:0000313" key="2">
    <source>
        <dbReference type="Proteomes" id="UP001272137"/>
    </source>
</evidence>
<dbReference type="Proteomes" id="UP001272137">
    <property type="component" value="Unassembled WGS sequence"/>
</dbReference>